<comment type="similarity">
    <text evidence="2">Belongs to the NET family.</text>
</comment>
<evidence type="ECO:0000313" key="7">
    <source>
        <dbReference type="Proteomes" id="UP000288805"/>
    </source>
</evidence>
<feature type="compositionally biased region" description="Polar residues" evidence="4">
    <location>
        <begin position="1607"/>
        <end position="1616"/>
    </location>
</feature>
<gene>
    <name evidence="6" type="primary">NET1D_0</name>
    <name evidence="6" type="ORF">CK203_071974</name>
</gene>
<evidence type="ECO:0000256" key="2">
    <source>
        <dbReference type="ARBA" id="ARBA00038006"/>
    </source>
</evidence>
<dbReference type="PROSITE" id="PS51774">
    <property type="entry name" value="NAB"/>
    <property type="match status" value="1"/>
</dbReference>
<feature type="coiled-coil region" evidence="3">
    <location>
        <begin position="1742"/>
        <end position="1769"/>
    </location>
</feature>
<evidence type="ECO:0000256" key="1">
    <source>
        <dbReference type="ARBA" id="ARBA00023054"/>
    </source>
</evidence>
<dbReference type="Pfam" id="PF07765">
    <property type="entry name" value="KIP1"/>
    <property type="match status" value="1"/>
</dbReference>
<dbReference type="GO" id="GO:0003779">
    <property type="term" value="F:actin binding"/>
    <property type="evidence" value="ECO:0007669"/>
    <property type="project" value="InterPro"/>
</dbReference>
<dbReference type="InterPro" id="IPR011684">
    <property type="entry name" value="NAB"/>
</dbReference>
<reference evidence="6 7" key="1">
    <citation type="journal article" date="2018" name="PLoS Genet.">
        <title>Population sequencing reveals clonal diversity and ancestral inbreeding in the grapevine cultivar Chardonnay.</title>
        <authorList>
            <person name="Roach M.J."/>
            <person name="Johnson D.L."/>
            <person name="Bohlmann J."/>
            <person name="van Vuuren H.J."/>
            <person name="Jones S.J."/>
            <person name="Pretorius I.S."/>
            <person name="Schmidt S.A."/>
            <person name="Borneman A.R."/>
        </authorList>
    </citation>
    <scope>NUCLEOTIDE SEQUENCE [LARGE SCALE GENOMIC DNA]</scope>
    <source>
        <strain evidence="7">cv. Chardonnay</strain>
        <tissue evidence="6">Leaf</tissue>
    </source>
</reference>
<organism evidence="6 7">
    <name type="scientific">Vitis vinifera</name>
    <name type="common">Grape</name>
    <dbReference type="NCBI Taxonomy" id="29760"/>
    <lineage>
        <taxon>Eukaryota</taxon>
        <taxon>Viridiplantae</taxon>
        <taxon>Streptophyta</taxon>
        <taxon>Embryophyta</taxon>
        <taxon>Tracheophyta</taxon>
        <taxon>Spermatophyta</taxon>
        <taxon>Magnoliopsida</taxon>
        <taxon>eudicotyledons</taxon>
        <taxon>Gunneridae</taxon>
        <taxon>Pentapetalae</taxon>
        <taxon>rosids</taxon>
        <taxon>Vitales</taxon>
        <taxon>Vitaceae</taxon>
        <taxon>Viteae</taxon>
        <taxon>Vitis</taxon>
    </lineage>
</organism>
<proteinExistence type="inferred from homology"/>
<feature type="domain" description="NAB" evidence="5">
    <location>
        <begin position="13"/>
        <end position="130"/>
    </location>
</feature>
<dbReference type="PANTHER" id="PTHR32258">
    <property type="entry name" value="PROTEIN NETWORKED 4A"/>
    <property type="match status" value="1"/>
</dbReference>
<feature type="coiled-coil region" evidence="3">
    <location>
        <begin position="1459"/>
        <end position="1486"/>
    </location>
</feature>
<dbReference type="SUPFAM" id="SSF57997">
    <property type="entry name" value="Tropomyosin"/>
    <property type="match status" value="1"/>
</dbReference>
<comment type="caution">
    <text evidence="6">The sequence shown here is derived from an EMBL/GenBank/DDBJ whole genome shotgun (WGS) entry which is preliminary data.</text>
</comment>
<dbReference type="Gene3D" id="1.10.287.1490">
    <property type="match status" value="1"/>
</dbReference>
<feature type="coiled-coil region" evidence="3">
    <location>
        <begin position="264"/>
        <end position="529"/>
    </location>
</feature>
<evidence type="ECO:0000256" key="4">
    <source>
        <dbReference type="SAM" id="MobiDB-lite"/>
    </source>
</evidence>
<name>A0A438F404_VITVI</name>
<feature type="region of interest" description="Disordered" evidence="4">
    <location>
        <begin position="1604"/>
        <end position="1628"/>
    </location>
</feature>
<dbReference type="InterPro" id="IPR051861">
    <property type="entry name" value="NET_actin-binding_domain"/>
</dbReference>
<accession>A0A438F404</accession>
<evidence type="ECO:0000259" key="5">
    <source>
        <dbReference type="PROSITE" id="PS51774"/>
    </source>
</evidence>
<evidence type="ECO:0000313" key="6">
    <source>
        <dbReference type="EMBL" id="RVW54715.1"/>
    </source>
</evidence>
<dbReference type="PANTHER" id="PTHR32258:SF32">
    <property type="entry name" value="PROTEIN NETWORKED 1D"/>
    <property type="match status" value="1"/>
</dbReference>
<sequence length="1909" mass="217799">MASLSHPDSRRKYSWWWDSHISPKNSKWLQENLTGKGDICLCKMAAPQGAIAWGYTGINGCKVLFQGQEYGNMDAKVKQMIKLIEEDADSFARRAEMYYKKRPELMKLVEEFYRAYRALAERYDHATGALRQAQRTMAEAFPNQVPFLTDDSPAGSSAEAEPHTPEMPPAVRAFFEPDELQKDALGLSSSHFHAVKRNGAFTEEPDSVSSKKGLKQLNDLFGSGDAPNIAKFAEGRARKGLNFHDADEKERNVQNTDRPTATEILALKESLARLEAEKEAGRVQHQQSLERLSNLEAEVSRAQEDSKGLNERAGKAENEVQTLKEALTKLEAERETSLLQYQQCLERISDLERTISHSQEDAGKLNERASKSEVEAAALKQDLARVESEKEGALLQYKQCLEKISDLESKLVQAEEDARRINERAEKAEREVETLKQAVASLTEEKEAAARQYQQCLETIASLELKISCAEEEAQRLNGEIDNGVAKLKGAEEQCLLLERTNHSLQFELESLAQKLGAQCEELTEKQKELGRLWTSIQEERLRFMEAETTFQSLQHLHSQSQEELRSLATELQIKGQILKDMETHNQGLQDEVHKVKEENRGLNEFNLSSAVSIKNMQDEILSLRETITKLEMEVELRVDQRNALQQEIYCLKEELNDLNKNYRAMLDQVEGVGLKPECFGLSVKELQEENSNLKEICQRGKSENVALLEKLEIMEKLLEKNALLENSLSDLSAELEGLREKVKALEESYQSLLGEKSILVAENATLTSHLQTKTNHLEKLSEKNMLMENSLSDANAELEGLRTRSKGLEDSCQLLDNEKSGLISERETLISQLEATQQRLEDLERRYTELEEKYFGLEKEKESTLCKVEELQVSLEAEKLEQANFAQLSETRLAGMKSEIHLLQVEGRCRKEEFEEEQNKVVNSQIEIFIFQKCVQELAAKNFSLLTECQKLSEVSKLSEKLISELEHENLEQQVQVNSLFDQVKMLRTGMYHVSRALDIDAEHRAEDKIDQDQTVLNDIICQLENTKSSLCKTQDENQQSIVQKLVLVTVLEQLGLEATQLATERNTLDEECRIRSEQFSSLQSETHQLLEVNEKLRLKVREGDHKEEVLTAEIGILQGKLLELQEAHGNLQKENSLMLEEKGSLSKKFLSLEEEKRILEEENWVVFGETISLSNLSLIFKDFITEKSVQLKELGQNLEELHNVNYALEEKVRTMEGKLGMVEMENFHLKDSLEKSENELNTVRSFADQLNHEIENGRDILSRKKTELLEAGQKLSALQDEKAELHKTVEVVKSECDEVKVIREDQEKQILKLSEENDHQKKENGCLREVNRGLEAKLWKLCEEIEEAKVREETLNHDLQRGRDEVELWETQAAAFFSELQISNVREAFFEEKVHELIKACEGLENRSHLKNMEIELWETQAATFFGELQISTVHEALFKEKVHELIEACKSLENISNSRSREIELLKERVNKLEGENGGLKTQLAAYTPTIICLRDSVAALENRTLSHTNLHQADTKDEKDAKLVGHLHVERSQDCSENQIAMVPEGNSDLQDLQTRIKAIEKGLIEMERLALEEHLDTNAKLEAAMKQIEELKSQRSFRRENIQTSRHLNPQQEEEELGDGTCDDRKLHTKDIMLDQISECSSYGISRRETAEVDDQMLELWETTDPNGSIALTVAKAHKGATAPVGYHQVVAEGHKSEHPSSEIMVEKELGVDKLEISKRFVEPGQEGNKRKTLERLASDAQKLTNLQITVQDLKKKVQFTEDSRNVKGIEYDTVKGQLEEVEGAILKLCDSNSKLTKNIEDNSLSDGKPAMELEESRSVRRGRISEQARKGSEKIGRLQLEVQRIQFLLLKLDDEKESKAKTRISEPKRRVLLRDYLYGGRRTTHKRKKAHFCSCVQSPTTGD</sequence>
<dbReference type="Proteomes" id="UP000288805">
    <property type="component" value="Unassembled WGS sequence"/>
</dbReference>
<feature type="region of interest" description="Disordered" evidence="4">
    <location>
        <begin position="148"/>
        <end position="167"/>
    </location>
</feature>
<feature type="coiled-coil region" evidence="3">
    <location>
        <begin position="579"/>
        <end position="861"/>
    </location>
</feature>
<keyword evidence="1 3" id="KW-0175">Coiled coil</keyword>
<feature type="coiled-coil region" evidence="3">
    <location>
        <begin position="1193"/>
        <end position="1367"/>
    </location>
</feature>
<evidence type="ECO:0000256" key="3">
    <source>
        <dbReference type="SAM" id="Coils"/>
    </source>
</evidence>
<protein>
    <submittedName>
        <fullName evidence="6">Protein NETWORKED 1D</fullName>
    </submittedName>
</protein>
<dbReference type="EMBL" id="QGNW01001125">
    <property type="protein sequence ID" value="RVW54715.1"/>
    <property type="molecule type" value="Genomic_DNA"/>
</dbReference>